<dbReference type="GO" id="GO:0008800">
    <property type="term" value="F:beta-lactamase activity"/>
    <property type="evidence" value="ECO:0007669"/>
    <property type="project" value="InterPro"/>
</dbReference>
<evidence type="ECO:0000259" key="2">
    <source>
        <dbReference type="Pfam" id="PF13354"/>
    </source>
</evidence>
<feature type="domain" description="Beta-lactamase class A catalytic" evidence="2">
    <location>
        <begin position="98"/>
        <end position="308"/>
    </location>
</feature>
<organism evidence="3 4">
    <name type="scientific">Dulcicalothrix desertica PCC 7102</name>
    <dbReference type="NCBI Taxonomy" id="232991"/>
    <lineage>
        <taxon>Bacteria</taxon>
        <taxon>Bacillati</taxon>
        <taxon>Cyanobacteriota</taxon>
        <taxon>Cyanophyceae</taxon>
        <taxon>Nostocales</taxon>
        <taxon>Calotrichaceae</taxon>
        <taxon>Dulcicalothrix</taxon>
    </lineage>
</organism>
<dbReference type="PANTHER" id="PTHR35333">
    <property type="entry name" value="BETA-LACTAMASE"/>
    <property type="match status" value="1"/>
</dbReference>
<reference evidence="3" key="1">
    <citation type="submission" date="2018-12" db="EMBL/GenBank/DDBJ databases">
        <authorList>
            <person name="Will S."/>
            <person name="Neumann-Schaal M."/>
            <person name="Henke P."/>
        </authorList>
    </citation>
    <scope>NUCLEOTIDE SEQUENCE</scope>
    <source>
        <strain evidence="3">PCC 7102</strain>
    </source>
</reference>
<sequence length="347" mass="38157">MTSLRHLVRFAGLTLLLFPSIATASQLQSLQQQSNNTKLAPLPPLPNIRFVAPTIQNNPINIIPAPASNGEMRLGKQILPLNSQIRALMSRYSYLSPGMFFVDLQTGDYIDINGNKVFSAASTIKLPILITLFQEIEAGRVRLDDTLVMRRDLVAGGSGDMQNMRTGKKFTVLETATKMMTISDNTATNMIIDRLGGFSRLNERFRSLGLQKTALRHLLADEYGTNTTSAKDLVHLSSLIANNQILSDGSRAQILDIMRRCHNQSMLPSGLGAGAVIAHKTGTLRFVLGDAGIIQTASGKRYLAGILVKRPNHDKRATAFIRQVSHIVYDYIDHTQQFTSTNPNGKV</sequence>
<dbReference type="InterPro" id="IPR012338">
    <property type="entry name" value="Beta-lactam/transpept-like"/>
</dbReference>
<name>A0A3S1CGC0_9CYAN</name>
<dbReference type="Pfam" id="PF13354">
    <property type="entry name" value="Beta-lactamase2"/>
    <property type="match status" value="1"/>
</dbReference>
<proteinExistence type="predicted"/>
<protein>
    <recommendedName>
        <fullName evidence="2">Beta-lactamase class A catalytic domain-containing protein</fullName>
    </recommendedName>
</protein>
<dbReference type="PANTHER" id="PTHR35333:SF4">
    <property type="entry name" value="SLR0121 PROTEIN"/>
    <property type="match status" value="1"/>
</dbReference>
<dbReference type="EMBL" id="RSCL01000017">
    <property type="protein sequence ID" value="RUT02147.1"/>
    <property type="molecule type" value="Genomic_DNA"/>
</dbReference>
<dbReference type="InterPro" id="IPR000871">
    <property type="entry name" value="Beta-lactam_class-A"/>
</dbReference>
<dbReference type="GO" id="GO:0046677">
    <property type="term" value="P:response to antibiotic"/>
    <property type="evidence" value="ECO:0007669"/>
    <property type="project" value="InterPro"/>
</dbReference>
<evidence type="ECO:0000313" key="4">
    <source>
        <dbReference type="Proteomes" id="UP000271624"/>
    </source>
</evidence>
<evidence type="ECO:0000256" key="1">
    <source>
        <dbReference type="SAM" id="SignalP"/>
    </source>
</evidence>
<accession>A0A3S1CGC0</accession>
<feature type="signal peptide" evidence="1">
    <location>
        <begin position="1"/>
        <end position="24"/>
    </location>
</feature>
<dbReference type="SUPFAM" id="SSF56601">
    <property type="entry name" value="beta-lactamase/transpeptidase-like"/>
    <property type="match status" value="1"/>
</dbReference>
<feature type="chain" id="PRO_5030082981" description="Beta-lactamase class A catalytic domain-containing protein" evidence="1">
    <location>
        <begin position="25"/>
        <end position="347"/>
    </location>
</feature>
<dbReference type="Gene3D" id="3.40.710.10">
    <property type="entry name" value="DD-peptidase/beta-lactamase superfamily"/>
    <property type="match status" value="1"/>
</dbReference>
<gene>
    <name evidence="3" type="ORF">DSM106972_062220</name>
</gene>
<evidence type="ECO:0000313" key="3">
    <source>
        <dbReference type="EMBL" id="RUT02147.1"/>
    </source>
</evidence>
<keyword evidence="1" id="KW-0732">Signal</keyword>
<dbReference type="InterPro" id="IPR045155">
    <property type="entry name" value="Beta-lactam_cat"/>
</dbReference>
<keyword evidence="4" id="KW-1185">Reference proteome</keyword>
<comment type="caution">
    <text evidence="3">The sequence shown here is derived from an EMBL/GenBank/DDBJ whole genome shotgun (WGS) entry which is preliminary data.</text>
</comment>
<dbReference type="Proteomes" id="UP000271624">
    <property type="component" value="Unassembled WGS sequence"/>
</dbReference>
<dbReference type="AlphaFoldDB" id="A0A3S1CGC0"/>
<reference evidence="3" key="2">
    <citation type="journal article" date="2019" name="Genome Biol. Evol.">
        <title>Day and night: Metabolic profiles and evolutionary relationships of six axenic non-marine cyanobacteria.</title>
        <authorList>
            <person name="Will S.E."/>
            <person name="Henke P."/>
            <person name="Boedeker C."/>
            <person name="Huang S."/>
            <person name="Brinkmann H."/>
            <person name="Rohde M."/>
            <person name="Jarek M."/>
            <person name="Friedl T."/>
            <person name="Seufert S."/>
            <person name="Schumacher M."/>
            <person name="Overmann J."/>
            <person name="Neumann-Schaal M."/>
            <person name="Petersen J."/>
        </authorList>
    </citation>
    <scope>NUCLEOTIDE SEQUENCE [LARGE SCALE GENOMIC DNA]</scope>
    <source>
        <strain evidence="3">PCC 7102</strain>
    </source>
</reference>
<dbReference type="GO" id="GO:0030655">
    <property type="term" value="P:beta-lactam antibiotic catabolic process"/>
    <property type="evidence" value="ECO:0007669"/>
    <property type="project" value="InterPro"/>
</dbReference>